<dbReference type="Gene3D" id="3.30.70.270">
    <property type="match status" value="1"/>
</dbReference>
<dbReference type="Pfam" id="PF00563">
    <property type="entry name" value="EAL"/>
    <property type="match status" value="1"/>
</dbReference>
<organism evidence="5 6">
    <name type="scientific">Rhizobium herbae</name>
    <dbReference type="NCBI Taxonomy" id="508661"/>
    <lineage>
        <taxon>Bacteria</taxon>
        <taxon>Pseudomonadati</taxon>
        <taxon>Pseudomonadota</taxon>
        <taxon>Alphaproteobacteria</taxon>
        <taxon>Hyphomicrobiales</taxon>
        <taxon>Rhizobiaceae</taxon>
        <taxon>Rhizobium/Agrobacterium group</taxon>
        <taxon>Rhizobium</taxon>
    </lineage>
</organism>
<name>A0ABS4EGC7_9HYPH</name>
<evidence type="ECO:0000313" key="6">
    <source>
        <dbReference type="Proteomes" id="UP000823786"/>
    </source>
</evidence>
<feature type="domain" description="EAL" evidence="3">
    <location>
        <begin position="581"/>
        <end position="832"/>
    </location>
</feature>
<sequence>MPAASRVFPDAAAVLDCAPVGLCLIDPDGCIRQANPAFADAFGRFPDAVLGEQILDFVHGEDVAAFNAAAAAIRESGSRPSQHEIRLLLPDGQSRWVSAAFSRMAGEPSPGTILQIQSIDVLKQALATLRKSETRWKYALESAHQGVWDHDFSANDLFYSAHWKTIRGMATDAPVDGSLDVWIESVHPADREHVLEYIRRQDEGEVAFNTFQYRERHADGHWVWIESRGASVEWAPDGKPTRIIGTDTDITERKKAEAQLEEISRRLRLALDVSKVGVFEANLDTGAVVRDEQLLRIYGLDPVASNQHGSVFEQRLHPEDRAGALSRVEEGVASTVPFTNAFRIVRPDGEIRHIRSSSVTFTDAEGERKLIGANWDVTEDVTLRDELERARLLAEARNLELEAARTRIEYNALHDHLTGLPNRRFLDQRLDDWIGEKVAYCAILHIDLDRFKQINDTLGHQAGDAMLVHTARVLSSIIGENDFVARVGGDEFLVLCDARHTQDAVVMVADQIIDALRQPVPYDGHLCRFGASVGIAWTLDGTIDAKQSLLNADLALYRAKGLGRNRYEFFTKQLQTQIHHAKRTADEIIKGLEDGEFVPFYQPQFDARTLDIVGVETLARWAHPQYGLLAPDYFLKIAEDINSLTAIDRSIAEQALRDFGHWEAHGFSIPRISVNVSSPRLREPGLIESLKQLGVPRGKLSFELLESIFLDDLDENSSQTLSDLKALGIDIEIDDFGTGHASIIGLMKLNPARLKIDRALVRPVDESAEQRKLVGSIIDIGHSLNIEVVAEGVETRLHASILRDLGCDTLQGYAFARPMSSSDLGHFVTAGQWREKPKMQGGPVFLSAKPNQVVPLR</sequence>
<proteinExistence type="predicted"/>
<accession>A0ABS4EGC7</accession>
<dbReference type="Gene3D" id="3.30.450.20">
    <property type="entry name" value="PAS domain"/>
    <property type="match status" value="3"/>
</dbReference>
<keyword evidence="6" id="KW-1185">Reference proteome</keyword>
<dbReference type="Proteomes" id="UP000823786">
    <property type="component" value="Unassembled WGS sequence"/>
</dbReference>
<dbReference type="InterPro" id="IPR052155">
    <property type="entry name" value="Biofilm_reg_signaling"/>
</dbReference>
<dbReference type="PROSITE" id="PS50887">
    <property type="entry name" value="GGDEF"/>
    <property type="match status" value="1"/>
</dbReference>
<dbReference type="CDD" id="cd01948">
    <property type="entry name" value="EAL"/>
    <property type="match status" value="1"/>
</dbReference>
<dbReference type="CDD" id="cd01949">
    <property type="entry name" value="GGDEF"/>
    <property type="match status" value="1"/>
</dbReference>
<dbReference type="CDD" id="cd00130">
    <property type="entry name" value="PAS"/>
    <property type="match status" value="3"/>
</dbReference>
<dbReference type="SMART" id="SM00086">
    <property type="entry name" value="PAC"/>
    <property type="match status" value="3"/>
</dbReference>
<dbReference type="NCBIfam" id="TIGR00229">
    <property type="entry name" value="sensory_box"/>
    <property type="match status" value="2"/>
</dbReference>
<dbReference type="PROSITE" id="PS50883">
    <property type="entry name" value="EAL"/>
    <property type="match status" value="1"/>
</dbReference>
<dbReference type="InterPro" id="IPR001633">
    <property type="entry name" value="EAL_dom"/>
</dbReference>
<evidence type="ECO:0000259" key="2">
    <source>
        <dbReference type="PROSITE" id="PS50113"/>
    </source>
</evidence>
<comment type="caution">
    <text evidence="5">The sequence shown here is derived from an EMBL/GenBank/DDBJ whole genome shotgun (WGS) entry which is preliminary data.</text>
</comment>
<protein>
    <submittedName>
        <fullName evidence="5">Diguanylate cyclase (GGDEF)-like protein/PAS domain S-box-containing protein</fullName>
    </submittedName>
</protein>
<dbReference type="SMART" id="SM00267">
    <property type="entry name" value="GGDEF"/>
    <property type="match status" value="1"/>
</dbReference>
<dbReference type="EMBL" id="JAGGJV010000001">
    <property type="protein sequence ID" value="MBP1856974.1"/>
    <property type="molecule type" value="Genomic_DNA"/>
</dbReference>
<feature type="domain" description="GGDEF" evidence="4">
    <location>
        <begin position="439"/>
        <end position="572"/>
    </location>
</feature>
<evidence type="ECO:0000259" key="1">
    <source>
        <dbReference type="PROSITE" id="PS50112"/>
    </source>
</evidence>
<evidence type="ECO:0000313" key="5">
    <source>
        <dbReference type="EMBL" id="MBP1856974.1"/>
    </source>
</evidence>
<dbReference type="InterPro" id="IPR043128">
    <property type="entry name" value="Rev_trsase/Diguanyl_cyclase"/>
</dbReference>
<gene>
    <name evidence="5" type="ORF">J2Z75_000454</name>
</gene>
<dbReference type="InterPro" id="IPR000160">
    <property type="entry name" value="GGDEF_dom"/>
</dbReference>
<dbReference type="SUPFAM" id="SSF141868">
    <property type="entry name" value="EAL domain-like"/>
    <property type="match status" value="1"/>
</dbReference>
<dbReference type="InterPro" id="IPR035965">
    <property type="entry name" value="PAS-like_dom_sf"/>
</dbReference>
<dbReference type="SMART" id="SM00091">
    <property type="entry name" value="PAS"/>
    <property type="match status" value="3"/>
</dbReference>
<dbReference type="PROSITE" id="PS50112">
    <property type="entry name" value="PAS"/>
    <property type="match status" value="1"/>
</dbReference>
<feature type="domain" description="PAS" evidence="1">
    <location>
        <begin position="14"/>
        <end position="77"/>
    </location>
</feature>
<feature type="domain" description="PAC" evidence="2">
    <location>
        <begin position="338"/>
        <end position="389"/>
    </location>
</feature>
<dbReference type="Pfam" id="PF00989">
    <property type="entry name" value="PAS"/>
    <property type="match status" value="1"/>
</dbReference>
<dbReference type="Pfam" id="PF00990">
    <property type="entry name" value="GGDEF"/>
    <property type="match status" value="1"/>
</dbReference>
<dbReference type="InterPro" id="IPR000700">
    <property type="entry name" value="PAS-assoc_C"/>
</dbReference>
<dbReference type="InterPro" id="IPR000014">
    <property type="entry name" value="PAS"/>
</dbReference>
<dbReference type="InterPro" id="IPR013655">
    <property type="entry name" value="PAS_fold_3"/>
</dbReference>
<feature type="domain" description="PAC" evidence="2">
    <location>
        <begin position="209"/>
        <end position="262"/>
    </location>
</feature>
<dbReference type="SMART" id="SM00052">
    <property type="entry name" value="EAL"/>
    <property type="match status" value="1"/>
</dbReference>
<dbReference type="Gene3D" id="3.20.20.450">
    <property type="entry name" value="EAL domain"/>
    <property type="match status" value="1"/>
</dbReference>
<dbReference type="NCBIfam" id="TIGR00254">
    <property type="entry name" value="GGDEF"/>
    <property type="match status" value="1"/>
</dbReference>
<dbReference type="PROSITE" id="PS50113">
    <property type="entry name" value="PAC"/>
    <property type="match status" value="2"/>
</dbReference>
<dbReference type="Gene3D" id="2.10.70.100">
    <property type="match status" value="1"/>
</dbReference>
<dbReference type="RefSeq" id="WP_209847126.1">
    <property type="nucleotide sequence ID" value="NZ_JAGGJV010000001.1"/>
</dbReference>
<dbReference type="InterPro" id="IPR013767">
    <property type="entry name" value="PAS_fold"/>
</dbReference>
<dbReference type="SUPFAM" id="SSF55785">
    <property type="entry name" value="PYP-like sensor domain (PAS domain)"/>
    <property type="match status" value="3"/>
</dbReference>
<evidence type="ECO:0000259" key="4">
    <source>
        <dbReference type="PROSITE" id="PS50887"/>
    </source>
</evidence>
<dbReference type="InterPro" id="IPR029787">
    <property type="entry name" value="Nucleotide_cyclase"/>
</dbReference>
<dbReference type="InterPro" id="IPR035919">
    <property type="entry name" value="EAL_sf"/>
</dbReference>
<dbReference type="PANTHER" id="PTHR44757">
    <property type="entry name" value="DIGUANYLATE CYCLASE DGCP"/>
    <property type="match status" value="1"/>
</dbReference>
<dbReference type="PANTHER" id="PTHR44757:SF2">
    <property type="entry name" value="BIOFILM ARCHITECTURE MAINTENANCE PROTEIN MBAA"/>
    <property type="match status" value="1"/>
</dbReference>
<dbReference type="InterPro" id="IPR001610">
    <property type="entry name" value="PAC"/>
</dbReference>
<reference evidence="5 6" key="1">
    <citation type="submission" date="2021-03" db="EMBL/GenBank/DDBJ databases">
        <title>Genomic Encyclopedia of Type Strains, Phase IV (KMG-IV): sequencing the most valuable type-strain genomes for metagenomic binning, comparative biology and taxonomic classification.</title>
        <authorList>
            <person name="Goeker M."/>
        </authorList>
    </citation>
    <scope>NUCLEOTIDE SEQUENCE [LARGE SCALE GENOMIC DNA]</scope>
    <source>
        <strain evidence="5 6">DSM 26427</strain>
    </source>
</reference>
<dbReference type="Pfam" id="PF08447">
    <property type="entry name" value="PAS_3"/>
    <property type="match status" value="2"/>
</dbReference>
<dbReference type="SUPFAM" id="SSF55073">
    <property type="entry name" value="Nucleotide cyclase"/>
    <property type="match status" value="1"/>
</dbReference>
<evidence type="ECO:0000259" key="3">
    <source>
        <dbReference type="PROSITE" id="PS50883"/>
    </source>
</evidence>